<keyword evidence="12" id="KW-0969">Cilium</keyword>
<dbReference type="EMBL" id="MLJW01000884">
    <property type="protein sequence ID" value="OIQ81759.1"/>
    <property type="molecule type" value="Genomic_DNA"/>
</dbReference>
<feature type="compositionally biased region" description="Low complexity" evidence="9">
    <location>
        <begin position="179"/>
        <end position="211"/>
    </location>
</feature>
<evidence type="ECO:0000256" key="2">
    <source>
        <dbReference type="ARBA" id="ARBA00004651"/>
    </source>
</evidence>
<comment type="caution">
    <text evidence="12">The sequence shown here is derived from an EMBL/GenBank/DDBJ whole genome shotgun (WGS) entry which is preliminary data.</text>
</comment>
<evidence type="ECO:0000256" key="4">
    <source>
        <dbReference type="ARBA" id="ARBA00022475"/>
    </source>
</evidence>
<dbReference type="InterPro" id="IPR013556">
    <property type="entry name" value="Flag_M-ring_C"/>
</dbReference>
<dbReference type="PRINTS" id="PR01009">
    <property type="entry name" value="FLGMRINGFLIF"/>
</dbReference>
<evidence type="ECO:0000256" key="1">
    <source>
        <dbReference type="ARBA" id="ARBA00004117"/>
    </source>
</evidence>
<dbReference type="Pfam" id="PF01514">
    <property type="entry name" value="YscJ_FliF"/>
    <property type="match status" value="1"/>
</dbReference>
<evidence type="ECO:0000256" key="8">
    <source>
        <dbReference type="ARBA" id="ARBA00023143"/>
    </source>
</evidence>
<evidence type="ECO:0000256" key="9">
    <source>
        <dbReference type="SAM" id="MobiDB-lite"/>
    </source>
</evidence>
<dbReference type="NCBIfam" id="TIGR00206">
    <property type="entry name" value="fliF"/>
    <property type="match status" value="1"/>
</dbReference>
<dbReference type="GO" id="GO:0003774">
    <property type="term" value="F:cytoskeletal motor activity"/>
    <property type="evidence" value="ECO:0007669"/>
    <property type="project" value="InterPro"/>
</dbReference>
<keyword evidence="12" id="KW-0282">Flagellum</keyword>
<protein>
    <submittedName>
        <fullName evidence="12">Flagellar M-ring protein</fullName>
    </submittedName>
</protein>
<comment type="subcellular location">
    <subcellularLocation>
        <location evidence="1">Bacterial flagellum basal body</location>
    </subcellularLocation>
    <subcellularLocation>
        <location evidence="2">Cell membrane</location>
        <topology evidence="2">Multi-pass membrane protein</topology>
    </subcellularLocation>
</comment>
<feature type="domain" description="Flagellar M-ring N-terminal" evidence="10">
    <location>
        <begin position="2"/>
        <end position="78"/>
    </location>
</feature>
<gene>
    <name evidence="12" type="primary">fliF_10</name>
    <name evidence="12" type="ORF">GALL_364590</name>
</gene>
<evidence type="ECO:0000256" key="7">
    <source>
        <dbReference type="ARBA" id="ARBA00023136"/>
    </source>
</evidence>
<keyword evidence="12" id="KW-0966">Cell projection</keyword>
<evidence type="ECO:0000256" key="3">
    <source>
        <dbReference type="ARBA" id="ARBA00007971"/>
    </source>
</evidence>
<keyword evidence="7" id="KW-0472">Membrane</keyword>
<dbReference type="AlphaFoldDB" id="A0A1J5QPE1"/>
<evidence type="ECO:0000256" key="6">
    <source>
        <dbReference type="ARBA" id="ARBA00022989"/>
    </source>
</evidence>
<dbReference type="PANTHER" id="PTHR30046">
    <property type="entry name" value="FLAGELLAR M-RING PROTEIN"/>
    <property type="match status" value="1"/>
</dbReference>
<organism evidence="12">
    <name type="scientific">mine drainage metagenome</name>
    <dbReference type="NCBI Taxonomy" id="410659"/>
    <lineage>
        <taxon>unclassified sequences</taxon>
        <taxon>metagenomes</taxon>
        <taxon>ecological metagenomes</taxon>
    </lineage>
</organism>
<name>A0A1J5QPE1_9ZZZZ</name>
<dbReference type="GO" id="GO:0005886">
    <property type="term" value="C:plasma membrane"/>
    <property type="evidence" value="ECO:0007669"/>
    <property type="project" value="UniProtKB-SubCell"/>
</dbReference>
<evidence type="ECO:0000259" key="10">
    <source>
        <dbReference type="Pfam" id="PF01514"/>
    </source>
</evidence>
<feature type="region of interest" description="Disordered" evidence="9">
    <location>
        <begin position="137"/>
        <end position="218"/>
    </location>
</feature>
<dbReference type="Pfam" id="PF08345">
    <property type="entry name" value="YscJ_FliF_C"/>
    <property type="match status" value="1"/>
</dbReference>
<feature type="domain" description="Flagellar M-ring C-terminal" evidence="11">
    <location>
        <begin position="113"/>
        <end position="295"/>
    </location>
</feature>
<dbReference type="InterPro" id="IPR043427">
    <property type="entry name" value="YscJ/FliF"/>
</dbReference>
<dbReference type="InterPro" id="IPR045851">
    <property type="entry name" value="AMP-bd_C_sf"/>
</dbReference>
<keyword evidence="8" id="KW-0975">Bacterial flagellum</keyword>
<evidence type="ECO:0000259" key="11">
    <source>
        <dbReference type="Pfam" id="PF08345"/>
    </source>
</evidence>
<feature type="compositionally biased region" description="Low complexity" evidence="9">
    <location>
        <begin position="148"/>
        <end position="169"/>
    </location>
</feature>
<keyword evidence="6" id="KW-1133">Transmembrane helix</keyword>
<evidence type="ECO:0000256" key="5">
    <source>
        <dbReference type="ARBA" id="ARBA00022692"/>
    </source>
</evidence>
<sequence length="415" mass="43649">METIASVQGARVHLAIPKPTVFVREEQKPSASVLVSLYAGRTLDKTQVAGIVHLIAGSVPEMPPGNVTIIDQNGKMLTSASGSDTVSGLDSSQLEYLNDVEQSYAKRIEDIIAPIMGMDNIHAQVTADLDFSVTEQTAETYKPNPVPEQSSVRSRQSSETSGEGAAGATGVPGALSNQPPGGATAPINAPANAPGARPGAAGAQPASASGPMHKDSTTNYELDKTISHIRKPVGSIKRLSVAVVVNNKAEKDKKGKLVYRALTKDELAQVYNLAKEAMGFNQARGDTLNVVNAPFNLEVGEEGLAAPAWKDPAMQSLAKEIVKYLLIAGLLMYLVLGVLKPMTQDLVAAGRPEEGADEEEGEEGLETAAGGVGDVVHIGGSRAHSYAEDLELVKTMAKTDPKIVANVVKDWVNKE</sequence>
<dbReference type="InterPro" id="IPR006182">
    <property type="entry name" value="FliF_N_dom"/>
</dbReference>
<dbReference type="PANTHER" id="PTHR30046:SF0">
    <property type="entry name" value="FLAGELLAR M-RING PROTEIN"/>
    <property type="match status" value="1"/>
</dbReference>
<reference evidence="12" key="1">
    <citation type="submission" date="2016-10" db="EMBL/GenBank/DDBJ databases">
        <title>Sequence of Gallionella enrichment culture.</title>
        <authorList>
            <person name="Poehlein A."/>
            <person name="Muehling M."/>
            <person name="Daniel R."/>
        </authorList>
    </citation>
    <scope>NUCLEOTIDE SEQUENCE</scope>
</reference>
<keyword evidence="4" id="KW-1003">Cell membrane</keyword>
<dbReference type="GO" id="GO:0009431">
    <property type="term" value="C:bacterial-type flagellum basal body, MS ring"/>
    <property type="evidence" value="ECO:0007669"/>
    <property type="project" value="InterPro"/>
</dbReference>
<evidence type="ECO:0000313" key="12">
    <source>
        <dbReference type="EMBL" id="OIQ81759.1"/>
    </source>
</evidence>
<proteinExistence type="inferred from homology"/>
<keyword evidence="5" id="KW-0812">Transmembrane</keyword>
<comment type="similarity">
    <text evidence="3">Belongs to the FliF family.</text>
</comment>
<dbReference type="GO" id="GO:0071973">
    <property type="term" value="P:bacterial-type flagellum-dependent cell motility"/>
    <property type="evidence" value="ECO:0007669"/>
    <property type="project" value="InterPro"/>
</dbReference>
<dbReference type="Gene3D" id="3.30.300.30">
    <property type="match status" value="1"/>
</dbReference>
<dbReference type="InterPro" id="IPR000067">
    <property type="entry name" value="FlgMring_FliF"/>
</dbReference>
<accession>A0A1J5QPE1</accession>